<protein>
    <submittedName>
        <fullName evidence="1">Uncharacterized protein</fullName>
    </submittedName>
</protein>
<keyword evidence="2" id="KW-1185">Reference proteome</keyword>
<dbReference type="Proteomes" id="UP001212123">
    <property type="component" value="Unassembled WGS sequence"/>
</dbReference>
<gene>
    <name evidence="1" type="ORF">PN492_08615</name>
</gene>
<proteinExistence type="predicted"/>
<dbReference type="EMBL" id="JAQMTU010000047">
    <property type="protein sequence ID" value="MDB9486608.1"/>
    <property type="molecule type" value="Genomic_DNA"/>
</dbReference>
<comment type="caution">
    <text evidence="1">The sequence shown here is derived from an EMBL/GenBank/DDBJ whole genome shotgun (WGS) entry which is preliminary data.</text>
</comment>
<name>A0ABT5A4G8_9CYAN</name>
<evidence type="ECO:0000313" key="2">
    <source>
        <dbReference type="Proteomes" id="UP001212123"/>
    </source>
</evidence>
<organism evidence="1 2">
    <name type="scientific">Dolichospermum circinale CS-537/01</name>
    <dbReference type="NCBI Taxonomy" id="3021739"/>
    <lineage>
        <taxon>Bacteria</taxon>
        <taxon>Bacillati</taxon>
        <taxon>Cyanobacteriota</taxon>
        <taxon>Cyanophyceae</taxon>
        <taxon>Nostocales</taxon>
        <taxon>Aphanizomenonaceae</taxon>
        <taxon>Dolichospermum</taxon>
        <taxon>Dolichospermum circinale</taxon>
    </lineage>
</organism>
<dbReference type="RefSeq" id="WP_271805278.1">
    <property type="nucleotide sequence ID" value="NZ_JAQMTU010000047.1"/>
</dbReference>
<sequence>MKTKVEVSRPSWFSNFITVSDSSTYMYLCGQGTGNREQGTQEERQN</sequence>
<reference evidence="1 2" key="1">
    <citation type="submission" date="2023-01" db="EMBL/GenBank/DDBJ databases">
        <title>Genomes from the Australian National Cyanobacteria Reference Collection.</title>
        <authorList>
            <person name="Willis A."/>
            <person name="Lee E.M.F."/>
        </authorList>
    </citation>
    <scope>NUCLEOTIDE SEQUENCE [LARGE SCALE GENOMIC DNA]</scope>
    <source>
        <strain evidence="1 2">CS-537/01</strain>
    </source>
</reference>
<accession>A0ABT5A4G8</accession>
<evidence type="ECO:0000313" key="1">
    <source>
        <dbReference type="EMBL" id="MDB9486608.1"/>
    </source>
</evidence>